<keyword evidence="10" id="KW-1185">Reference proteome</keyword>
<dbReference type="InterPro" id="IPR025110">
    <property type="entry name" value="AMP-bd_C"/>
</dbReference>
<evidence type="ECO:0000259" key="7">
    <source>
        <dbReference type="Pfam" id="PF13193"/>
    </source>
</evidence>
<dbReference type="InterPro" id="IPR005914">
    <property type="entry name" value="Acac_CoA_synth"/>
</dbReference>
<dbReference type="Gene3D" id="3.40.50.12780">
    <property type="entry name" value="N-terminal domain of ligase-like"/>
    <property type="match status" value="1"/>
</dbReference>
<dbReference type="GO" id="GO:0006629">
    <property type="term" value="P:lipid metabolic process"/>
    <property type="evidence" value="ECO:0007669"/>
    <property type="project" value="InterPro"/>
</dbReference>
<proteinExistence type="inferred from homology"/>
<evidence type="ECO:0000256" key="1">
    <source>
        <dbReference type="ARBA" id="ARBA00006432"/>
    </source>
</evidence>
<dbReference type="InterPro" id="IPR000873">
    <property type="entry name" value="AMP-dep_synth/lig_dom"/>
</dbReference>
<feature type="domain" description="AMP-binding enzyme C-terminal" evidence="7">
    <location>
        <begin position="599"/>
        <end position="649"/>
    </location>
</feature>
<dbReference type="Pfam" id="PF00501">
    <property type="entry name" value="AMP-binding"/>
    <property type="match status" value="1"/>
</dbReference>
<dbReference type="InterPro" id="IPR032387">
    <property type="entry name" value="ACAS_N"/>
</dbReference>
<comment type="similarity">
    <text evidence="1">Belongs to the ATP-dependent AMP-binding enzyme family.</text>
</comment>
<reference evidence="9 10" key="1">
    <citation type="submission" date="2020-08" db="EMBL/GenBank/DDBJ databases">
        <title>Genomic Encyclopedia of Type Strains, Phase III (KMG-III): the genomes of soil and plant-associated and newly described type strains.</title>
        <authorList>
            <person name="Whitman W."/>
        </authorList>
    </citation>
    <scope>NUCLEOTIDE SEQUENCE [LARGE SCALE GENOMIC DNA]</scope>
    <source>
        <strain evidence="9 10">CECT 8577</strain>
    </source>
</reference>
<dbReference type="InterPro" id="IPR020845">
    <property type="entry name" value="AMP-binding_CS"/>
</dbReference>
<evidence type="ECO:0000256" key="2">
    <source>
        <dbReference type="ARBA" id="ARBA00022598"/>
    </source>
</evidence>
<keyword evidence="2 9" id="KW-0436">Ligase</keyword>
<gene>
    <name evidence="9" type="ORF">FHS23_000409</name>
</gene>
<feature type="domain" description="AMP-dependent synthetase/ligase" evidence="6">
    <location>
        <begin position="135"/>
        <end position="508"/>
    </location>
</feature>
<keyword evidence="3" id="KW-0547">Nucleotide-binding</keyword>
<evidence type="ECO:0000256" key="3">
    <source>
        <dbReference type="ARBA" id="ARBA00022741"/>
    </source>
</evidence>
<feature type="region of interest" description="Disordered" evidence="5">
    <location>
        <begin position="1"/>
        <end position="40"/>
    </location>
</feature>
<sequence>MNTQGSDATSTGTAAGTNTPDSATTAADTATTGSGAPEVLWTPTPEQVERTRVADFRRWLAEERGVTTKDYAQLHEFSTASLGDFWSAVAEYLGVIWHAEPGRVLSGLEMPGATWFAGGTLNYAEHALTGGVAGAAKADDDVAVVFAREDGLERQLTFGELRGQVAAARAGLKELGVGKGDRVVALAPNCPETLVAFLATASLGAIWSSCSPDFGVRAVADRFTQIEPKVLIAVNGYRYNGRSFDIRPTVDELVGQLPGLGTTVLVDYEGGGTMPAARGWDDLLAAHEGAELAFDAVEFDHPLWILYSSGTTGLPKGIVQGHGGITVEHLKALALQQDLGPGERFFWFTTTGWMMWNFLISGLLVGSTVVLYDGSPGYPDLGALWRLSARHGVTVFGTSAPFVQSCLKAHLKPAEDVDLSSLRAIGSTGAPLSEEGFRWIADAIGPEVQICSVSGGTDLCTAFVGSAPDVPVWLGELSCRSLGAAVQAYDDSGRAVVDEVGELVVTKPMPSMPVMFWNDPDGSRLREAYFEDFPGVWRHGDWIKITKRGSAIIYGRSDSTLNRGGVRMGTAEFYRVVEGYDAVLDSLVIDTSAAGEEGELVCFLVLAEGVALEDLEPDLRKQLRAALSPRHVPDRFVVVDAVPRTLNGKKCEVPVKKILSGADPDRAVSRDALANPDALTAFVEYAARP</sequence>
<name>A0A839RWH3_9PSEU</name>
<dbReference type="Pfam" id="PF16177">
    <property type="entry name" value="ACAS_N"/>
    <property type="match status" value="1"/>
</dbReference>
<dbReference type="GO" id="GO:0005524">
    <property type="term" value="F:ATP binding"/>
    <property type="evidence" value="ECO:0007669"/>
    <property type="project" value="UniProtKB-KW"/>
</dbReference>
<dbReference type="SUPFAM" id="SSF56801">
    <property type="entry name" value="Acetyl-CoA synthetase-like"/>
    <property type="match status" value="1"/>
</dbReference>
<accession>A0A839RWH3</accession>
<dbReference type="PANTHER" id="PTHR42921">
    <property type="entry name" value="ACETOACETYL-COA SYNTHETASE"/>
    <property type="match status" value="1"/>
</dbReference>
<feature type="compositionally biased region" description="Low complexity" evidence="5">
    <location>
        <begin position="1"/>
        <end position="37"/>
    </location>
</feature>
<organism evidence="9 10">
    <name type="scientific">Prauserella isguenensis</name>
    <dbReference type="NCBI Taxonomy" id="1470180"/>
    <lineage>
        <taxon>Bacteria</taxon>
        <taxon>Bacillati</taxon>
        <taxon>Actinomycetota</taxon>
        <taxon>Actinomycetes</taxon>
        <taxon>Pseudonocardiales</taxon>
        <taxon>Pseudonocardiaceae</taxon>
        <taxon>Prauserella</taxon>
    </lineage>
</organism>
<dbReference type="Gene3D" id="3.30.300.30">
    <property type="match status" value="1"/>
</dbReference>
<dbReference type="InterPro" id="IPR045851">
    <property type="entry name" value="AMP-bd_C_sf"/>
</dbReference>
<dbReference type="NCBIfam" id="TIGR01217">
    <property type="entry name" value="ac_ac_CoA_syn"/>
    <property type="match status" value="1"/>
</dbReference>
<dbReference type="EMBL" id="JACHWU010000001">
    <property type="protein sequence ID" value="MBB3049414.1"/>
    <property type="molecule type" value="Genomic_DNA"/>
</dbReference>
<evidence type="ECO:0000259" key="8">
    <source>
        <dbReference type="Pfam" id="PF16177"/>
    </source>
</evidence>
<dbReference type="NCBIfam" id="NF002937">
    <property type="entry name" value="PRK03584.1"/>
    <property type="match status" value="1"/>
</dbReference>
<dbReference type="Proteomes" id="UP000550714">
    <property type="component" value="Unassembled WGS sequence"/>
</dbReference>
<keyword evidence="4" id="KW-0067">ATP-binding</keyword>
<dbReference type="PANTHER" id="PTHR42921:SF1">
    <property type="entry name" value="ACETOACETYL-COA SYNTHETASE"/>
    <property type="match status" value="1"/>
</dbReference>
<evidence type="ECO:0000313" key="10">
    <source>
        <dbReference type="Proteomes" id="UP000550714"/>
    </source>
</evidence>
<dbReference type="GO" id="GO:0030729">
    <property type="term" value="F:acetoacetate-CoA ligase activity"/>
    <property type="evidence" value="ECO:0007669"/>
    <property type="project" value="UniProtKB-EC"/>
</dbReference>
<dbReference type="PROSITE" id="PS00455">
    <property type="entry name" value="AMP_BINDING"/>
    <property type="match status" value="1"/>
</dbReference>
<dbReference type="Pfam" id="PF13193">
    <property type="entry name" value="AMP-binding_C"/>
    <property type="match status" value="1"/>
</dbReference>
<dbReference type="EC" id="6.2.1.16" evidence="9"/>
<dbReference type="RefSeq" id="WP_183646835.1">
    <property type="nucleotide sequence ID" value="NZ_JACHWU010000001.1"/>
</dbReference>
<evidence type="ECO:0000313" key="9">
    <source>
        <dbReference type="EMBL" id="MBB3049414.1"/>
    </source>
</evidence>
<protein>
    <submittedName>
        <fullName evidence="9">Acetoacetyl-CoA synthetase</fullName>
        <ecNumber evidence="9">6.2.1.16</ecNumber>
    </submittedName>
</protein>
<evidence type="ECO:0000256" key="4">
    <source>
        <dbReference type="ARBA" id="ARBA00022840"/>
    </source>
</evidence>
<evidence type="ECO:0000259" key="6">
    <source>
        <dbReference type="Pfam" id="PF00501"/>
    </source>
</evidence>
<evidence type="ECO:0000256" key="5">
    <source>
        <dbReference type="SAM" id="MobiDB-lite"/>
    </source>
</evidence>
<dbReference type="CDD" id="cd05943">
    <property type="entry name" value="AACS"/>
    <property type="match status" value="1"/>
</dbReference>
<dbReference type="InterPro" id="IPR042099">
    <property type="entry name" value="ANL_N_sf"/>
</dbReference>
<dbReference type="AlphaFoldDB" id="A0A839RWH3"/>
<comment type="caution">
    <text evidence="9">The sequence shown here is derived from an EMBL/GenBank/DDBJ whole genome shotgun (WGS) entry which is preliminary data.</text>
</comment>
<feature type="domain" description="Acetyl-coenzyme A synthetase N-terminal" evidence="8">
    <location>
        <begin position="71"/>
        <end position="127"/>
    </location>
</feature>